<keyword evidence="2" id="KW-1185">Reference proteome</keyword>
<dbReference type="AlphaFoldDB" id="A0A8X7R2F0"/>
<proteinExistence type="predicted"/>
<comment type="caution">
    <text evidence="1">The sequence shown here is derived from an EMBL/GenBank/DDBJ whole genome shotgun (WGS) entry which is preliminary data.</text>
</comment>
<dbReference type="InterPro" id="IPR024768">
    <property type="entry name" value="Marf1"/>
</dbReference>
<sequence length="242" mass="27777">MGEEGKIIEFESGRQTLLFWNMDDYPIPVDTTDDLGSVSSNMFEALQLMGFRGYMRMQVYSSNPIAKIGKSYSAAVYEFPDIALYIIRLTTKGIGQPSSGMPWIAHSLFLPLLMRSTTLSHQLLWKGVLDDDKKGSWRDALLGGNKEWASRIYFLPGGDNSSRRDRMLNDIYLWARDSSPRWNKRSHEASLVIFSDQFNDDSYYTHMLQKLSKRGYNLLLVTPTQDIREPESPEWPGLLIDE</sequence>
<reference evidence="1 2" key="1">
    <citation type="submission" date="2020-02" db="EMBL/GenBank/DDBJ databases">
        <authorList>
            <person name="Ma Q."/>
            <person name="Huang Y."/>
            <person name="Song X."/>
            <person name="Pei D."/>
        </authorList>
    </citation>
    <scope>NUCLEOTIDE SEQUENCE [LARGE SCALE GENOMIC DNA]</scope>
    <source>
        <strain evidence="1">Sxm20200214</strain>
        <tissue evidence="1">Leaf</tissue>
    </source>
</reference>
<evidence type="ECO:0000313" key="1">
    <source>
        <dbReference type="EMBL" id="KAG2279220.1"/>
    </source>
</evidence>
<dbReference type="PANTHER" id="PTHR14379:SF59">
    <property type="entry name" value="NYN DOMAIN-CONTAINING PROTEIN"/>
    <property type="match status" value="1"/>
</dbReference>
<dbReference type="PANTHER" id="PTHR14379">
    <property type="entry name" value="LIMKAIN B LKAP"/>
    <property type="match status" value="1"/>
</dbReference>
<evidence type="ECO:0000313" key="2">
    <source>
        <dbReference type="Proteomes" id="UP000886595"/>
    </source>
</evidence>
<gene>
    <name evidence="1" type="ORF">Bca52824_050440</name>
</gene>
<accession>A0A8X7R2F0</accession>
<dbReference type="Proteomes" id="UP000886595">
    <property type="component" value="Unassembled WGS sequence"/>
</dbReference>
<name>A0A8X7R2F0_BRACI</name>
<organism evidence="1 2">
    <name type="scientific">Brassica carinata</name>
    <name type="common">Ethiopian mustard</name>
    <name type="synonym">Abyssinian cabbage</name>
    <dbReference type="NCBI Taxonomy" id="52824"/>
    <lineage>
        <taxon>Eukaryota</taxon>
        <taxon>Viridiplantae</taxon>
        <taxon>Streptophyta</taxon>
        <taxon>Embryophyta</taxon>
        <taxon>Tracheophyta</taxon>
        <taxon>Spermatophyta</taxon>
        <taxon>Magnoliopsida</taxon>
        <taxon>eudicotyledons</taxon>
        <taxon>Gunneridae</taxon>
        <taxon>Pentapetalae</taxon>
        <taxon>rosids</taxon>
        <taxon>malvids</taxon>
        <taxon>Brassicales</taxon>
        <taxon>Brassicaceae</taxon>
        <taxon>Brassiceae</taxon>
        <taxon>Brassica</taxon>
    </lineage>
</organism>
<dbReference type="EMBL" id="JAAMPC010000011">
    <property type="protein sequence ID" value="KAG2279220.1"/>
    <property type="molecule type" value="Genomic_DNA"/>
</dbReference>
<protein>
    <recommendedName>
        <fullName evidence="3">NYN domain-containing protein</fullName>
    </recommendedName>
</protein>
<dbReference type="GO" id="GO:0010468">
    <property type="term" value="P:regulation of gene expression"/>
    <property type="evidence" value="ECO:0007669"/>
    <property type="project" value="InterPro"/>
</dbReference>
<dbReference type="GO" id="GO:0005777">
    <property type="term" value="C:peroxisome"/>
    <property type="evidence" value="ECO:0007669"/>
    <property type="project" value="InterPro"/>
</dbReference>
<evidence type="ECO:0008006" key="3">
    <source>
        <dbReference type="Google" id="ProtNLM"/>
    </source>
</evidence>